<dbReference type="GO" id="GO:0005634">
    <property type="term" value="C:nucleus"/>
    <property type="evidence" value="ECO:0007669"/>
    <property type="project" value="TreeGrafter"/>
</dbReference>
<keyword evidence="5" id="KW-1185">Reference proteome</keyword>
<evidence type="ECO:0000256" key="2">
    <source>
        <dbReference type="ARBA" id="ARBA00022614"/>
    </source>
</evidence>
<dbReference type="InterPro" id="IPR032675">
    <property type="entry name" value="LRR_dom_sf"/>
</dbReference>
<dbReference type="Proteomes" id="UP000006671">
    <property type="component" value="Unassembled WGS sequence"/>
</dbReference>
<dbReference type="Pfam" id="PF13516">
    <property type="entry name" value="LRR_6"/>
    <property type="match status" value="2"/>
</dbReference>
<dbReference type="GO" id="GO:0006913">
    <property type="term" value="P:nucleocytoplasmic transport"/>
    <property type="evidence" value="ECO:0007669"/>
    <property type="project" value="TreeGrafter"/>
</dbReference>
<dbReference type="GO" id="GO:0005096">
    <property type="term" value="F:GTPase activator activity"/>
    <property type="evidence" value="ECO:0007669"/>
    <property type="project" value="UniProtKB-KW"/>
</dbReference>
<evidence type="ECO:0000256" key="3">
    <source>
        <dbReference type="ARBA" id="ARBA00022737"/>
    </source>
</evidence>
<dbReference type="PANTHER" id="PTHR24113">
    <property type="entry name" value="RAN GTPASE-ACTIVATING PROTEIN 1"/>
    <property type="match status" value="1"/>
</dbReference>
<dbReference type="GeneID" id="8849296"/>
<organism evidence="5">
    <name type="scientific">Naegleria gruberi</name>
    <name type="common">Amoeba</name>
    <dbReference type="NCBI Taxonomy" id="5762"/>
    <lineage>
        <taxon>Eukaryota</taxon>
        <taxon>Discoba</taxon>
        <taxon>Heterolobosea</taxon>
        <taxon>Tetramitia</taxon>
        <taxon>Eutetramitia</taxon>
        <taxon>Vahlkampfiidae</taxon>
        <taxon>Naegleria</taxon>
    </lineage>
</organism>
<dbReference type="InterPro" id="IPR027038">
    <property type="entry name" value="RanGap"/>
</dbReference>
<dbReference type="InterPro" id="IPR001611">
    <property type="entry name" value="Leu-rich_rpt"/>
</dbReference>
<dbReference type="VEuPathDB" id="AmoebaDB:NAEGRDRAFT_48785"/>
<gene>
    <name evidence="4" type="ORF">NAEGRDRAFT_48785</name>
</gene>
<dbReference type="GO" id="GO:0031267">
    <property type="term" value="F:small GTPase binding"/>
    <property type="evidence" value="ECO:0007669"/>
    <property type="project" value="TreeGrafter"/>
</dbReference>
<dbReference type="PROSITE" id="PS51450">
    <property type="entry name" value="LRR"/>
    <property type="match status" value="1"/>
</dbReference>
<evidence type="ECO:0000313" key="4">
    <source>
        <dbReference type="EMBL" id="EFC45090.1"/>
    </source>
</evidence>
<proteinExistence type="predicted"/>
<keyword evidence="3" id="KW-0677">Repeat</keyword>
<dbReference type="OrthoDB" id="184583at2759"/>
<dbReference type="SUPFAM" id="SSF52047">
    <property type="entry name" value="RNI-like"/>
    <property type="match status" value="1"/>
</dbReference>
<keyword evidence="1" id="KW-0343">GTPase activation</keyword>
<dbReference type="PANTHER" id="PTHR24113:SF12">
    <property type="entry name" value="RAN GTPASE-ACTIVATING PROTEIN 1"/>
    <property type="match status" value="1"/>
</dbReference>
<name>D2VE09_NAEGR</name>
<dbReference type="Gene3D" id="3.80.10.10">
    <property type="entry name" value="Ribonuclease Inhibitor"/>
    <property type="match status" value="2"/>
</dbReference>
<protein>
    <submittedName>
        <fullName evidence="4">Leucine rich repeat, typical subtype-like protein</fullName>
    </submittedName>
</protein>
<sequence>MGSQNTKALAESDLNSIEHAEPQKFSNDVCILIFSFINSAENTKFLVDSCSKVCSQWRQFIKYECGLKIDIHFAKNKELKKKLRDGCLKYYNVSSLKIRLTSLVNLNGKSMNSLCKGANSHLLRELNLTGTGCDAESFKIIVTTLRLESLNFSFNSISDDSLVILSQNEGMKNLRVLHVSGDFTNDGILAMTNSPYLKKLEEFYAHSPLKKLSIIALVDTFKLKALEFRVTKENDEVFEYFSKNENLSQLTYLSVQPQTYEYFESSICLIANNPFLTKLRYLDISRLLIENEGLVKLFSSHIMSTMKTLIADSCEIKKEEAIALASNRLIRNLTYLSLADNGIGSGFEALITSPIMRNVTSLNVSNSDPGIGNVGCLKIGSSEYLYNLTYLNISNNKINEVGIIGLTFGNMLDLKELNLSRNVFSDEAHQLLDDCIFLKPVEVDKWGCKYETRKPHPMK</sequence>
<keyword evidence="2" id="KW-0433">Leucine-rich repeat</keyword>
<evidence type="ECO:0000313" key="5">
    <source>
        <dbReference type="Proteomes" id="UP000006671"/>
    </source>
</evidence>
<dbReference type="GO" id="GO:0005829">
    <property type="term" value="C:cytosol"/>
    <property type="evidence" value="ECO:0007669"/>
    <property type="project" value="TreeGrafter"/>
</dbReference>
<dbReference type="AlphaFoldDB" id="D2VE09"/>
<dbReference type="InParanoid" id="D2VE09"/>
<evidence type="ECO:0000256" key="1">
    <source>
        <dbReference type="ARBA" id="ARBA00022468"/>
    </source>
</evidence>
<dbReference type="RefSeq" id="XP_002677834.1">
    <property type="nucleotide sequence ID" value="XM_002677788.1"/>
</dbReference>
<dbReference type="KEGG" id="ngr:NAEGRDRAFT_48785"/>
<dbReference type="GO" id="GO:0048471">
    <property type="term" value="C:perinuclear region of cytoplasm"/>
    <property type="evidence" value="ECO:0007669"/>
    <property type="project" value="TreeGrafter"/>
</dbReference>
<accession>D2VE09</accession>
<reference evidence="4 5" key="1">
    <citation type="journal article" date="2010" name="Cell">
        <title>The genome of Naegleria gruberi illuminates early eukaryotic versatility.</title>
        <authorList>
            <person name="Fritz-Laylin L.K."/>
            <person name="Prochnik S.E."/>
            <person name="Ginger M.L."/>
            <person name="Dacks J.B."/>
            <person name="Carpenter M.L."/>
            <person name="Field M.C."/>
            <person name="Kuo A."/>
            <person name="Paredez A."/>
            <person name="Chapman J."/>
            <person name="Pham J."/>
            <person name="Shu S."/>
            <person name="Neupane R."/>
            <person name="Cipriano M."/>
            <person name="Mancuso J."/>
            <person name="Tu H."/>
            <person name="Salamov A."/>
            <person name="Lindquist E."/>
            <person name="Shapiro H."/>
            <person name="Lucas S."/>
            <person name="Grigoriev I.V."/>
            <person name="Cande W.Z."/>
            <person name="Fulton C."/>
            <person name="Rokhsar D.S."/>
            <person name="Dawson S.C."/>
        </authorList>
    </citation>
    <scope>NUCLEOTIDE SEQUENCE [LARGE SCALE GENOMIC DNA]</scope>
    <source>
        <strain evidence="4 5">NEG-M</strain>
    </source>
</reference>
<dbReference type="EMBL" id="GG738865">
    <property type="protein sequence ID" value="EFC45090.1"/>
    <property type="molecule type" value="Genomic_DNA"/>
</dbReference>